<protein>
    <submittedName>
        <fullName evidence="1">Uncharacterized protein</fullName>
    </submittedName>
</protein>
<gene>
    <name evidence="1" type="ORF">SELMODRAFT_416237</name>
</gene>
<reference evidence="1 2" key="1">
    <citation type="journal article" date="2011" name="Science">
        <title>The Selaginella genome identifies genetic changes associated with the evolution of vascular plants.</title>
        <authorList>
            <person name="Banks J.A."/>
            <person name="Nishiyama T."/>
            <person name="Hasebe M."/>
            <person name="Bowman J.L."/>
            <person name="Gribskov M."/>
            <person name="dePamphilis C."/>
            <person name="Albert V.A."/>
            <person name="Aono N."/>
            <person name="Aoyama T."/>
            <person name="Ambrose B.A."/>
            <person name="Ashton N.W."/>
            <person name="Axtell M.J."/>
            <person name="Barker E."/>
            <person name="Barker M.S."/>
            <person name="Bennetzen J.L."/>
            <person name="Bonawitz N.D."/>
            <person name="Chapple C."/>
            <person name="Cheng C."/>
            <person name="Correa L.G."/>
            <person name="Dacre M."/>
            <person name="DeBarry J."/>
            <person name="Dreyer I."/>
            <person name="Elias M."/>
            <person name="Engstrom E.M."/>
            <person name="Estelle M."/>
            <person name="Feng L."/>
            <person name="Finet C."/>
            <person name="Floyd S.K."/>
            <person name="Frommer W.B."/>
            <person name="Fujita T."/>
            <person name="Gramzow L."/>
            <person name="Gutensohn M."/>
            <person name="Harholt J."/>
            <person name="Hattori M."/>
            <person name="Heyl A."/>
            <person name="Hirai T."/>
            <person name="Hiwatashi Y."/>
            <person name="Ishikawa M."/>
            <person name="Iwata M."/>
            <person name="Karol K.G."/>
            <person name="Koehler B."/>
            <person name="Kolukisaoglu U."/>
            <person name="Kubo M."/>
            <person name="Kurata T."/>
            <person name="Lalonde S."/>
            <person name="Li K."/>
            <person name="Li Y."/>
            <person name="Litt A."/>
            <person name="Lyons E."/>
            <person name="Manning G."/>
            <person name="Maruyama T."/>
            <person name="Michael T.P."/>
            <person name="Mikami K."/>
            <person name="Miyazaki S."/>
            <person name="Morinaga S."/>
            <person name="Murata T."/>
            <person name="Mueller-Roeber B."/>
            <person name="Nelson D.R."/>
            <person name="Obara M."/>
            <person name="Oguri Y."/>
            <person name="Olmstead R.G."/>
            <person name="Onodera N."/>
            <person name="Petersen B.L."/>
            <person name="Pils B."/>
            <person name="Prigge M."/>
            <person name="Rensing S.A."/>
            <person name="Riano-Pachon D.M."/>
            <person name="Roberts A.W."/>
            <person name="Sato Y."/>
            <person name="Scheller H.V."/>
            <person name="Schulz B."/>
            <person name="Schulz C."/>
            <person name="Shakirov E.V."/>
            <person name="Shibagaki N."/>
            <person name="Shinohara N."/>
            <person name="Shippen D.E."/>
            <person name="Soerensen I."/>
            <person name="Sotooka R."/>
            <person name="Sugimoto N."/>
            <person name="Sugita M."/>
            <person name="Sumikawa N."/>
            <person name="Tanurdzic M."/>
            <person name="Theissen G."/>
            <person name="Ulvskov P."/>
            <person name="Wakazuki S."/>
            <person name="Weng J.K."/>
            <person name="Willats W.W."/>
            <person name="Wipf D."/>
            <person name="Wolf P.G."/>
            <person name="Yang L."/>
            <person name="Zimmer A.D."/>
            <person name="Zhu Q."/>
            <person name="Mitros T."/>
            <person name="Hellsten U."/>
            <person name="Loque D."/>
            <person name="Otillar R."/>
            <person name="Salamov A."/>
            <person name="Schmutz J."/>
            <person name="Shapiro H."/>
            <person name="Lindquist E."/>
            <person name="Lucas S."/>
            <person name="Rokhsar D."/>
            <person name="Grigoriev I.V."/>
        </authorList>
    </citation>
    <scope>NUCLEOTIDE SEQUENCE [LARGE SCALE GENOMIC DNA]</scope>
</reference>
<dbReference type="InParanoid" id="D8RYI6"/>
<dbReference type="HOGENOM" id="CLU_2188519_0_0_1"/>
<organism evidence="2">
    <name type="scientific">Selaginella moellendorffii</name>
    <name type="common">Spikemoss</name>
    <dbReference type="NCBI Taxonomy" id="88036"/>
    <lineage>
        <taxon>Eukaryota</taxon>
        <taxon>Viridiplantae</taxon>
        <taxon>Streptophyta</taxon>
        <taxon>Embryophyta</taxon>
        <taxon>Tracheophyta</taxon>
        <taxon>Lycopodiopsida</taxon>
        <taxon>Selaginellales</taxon>
        <taxon>Selaginellaceae</taxon>
        <taxon>Selaginella</taxon>
    </lineage>
</organism>
<accession>D8RYI6</accession>
<dbReference type="EMBL" id="GL377594">
    <property type="protein sequence ID" value="EFJ22911.1"/>
    <property type="molecule type" value="Genomic_DNA"/>
</dbReference>
<dbReference type="Proteomes" id="UP000001514">
    <property type="component" value="Unassembled WGS sequence"/>
</dbReference>
<proteinExistence type="predicted"/>
<dbReference type="Gramene" id="EFJ22911">
    <property type="protein sequence ID" value="EFJ22911"/>
    <property type="gene ID" value="SELMODRAFT_416237"/>
</dbReference>
<dbReference type="KEGG" id="smo:SELMODRAFT_416237"/>
<name>D8RYI6_SELML</name>
<evidence type="ECO:0000313" key="1">
    <source>
        <dbReference type="EMBL" id="EFJ22911.1"/>
    </source>
</evidence>
<keyword evidence="2" id="KW-1185">Reference proteome</keyword>
<sequence length="109" mass="12014">MAYRYLNHCSGHLVYTASVLLKLLTSGKKLAPIAQNVRRQLHSDDVQENVGETSQHAVCRCTNAFFPSLPTAIEDDLQELSSSASYKQVCPLSPTGSVGNVKIVIRDYF</sequence>
<evidence type="ECO:0000313" key="2">
    <source>
        <dbReference type="Proteomes" id="UP000001514"/>
    </source>
</evidence>
<dbReference type="AlphaFoldDB" id="D8RYI6"/>